<feature type="transmembrane region" description="Helical" evidence="1">
    <location>
        <begin position="353"/>
        <end position="373"/>
    </location>
</feature>
<feature type="transmembrane region" description="Helical" evidence="1">
    <location>
        <begin position="433"/>
        <end position="460"/>
    </location>
</feature>
<gene>
    <name evidence="2" type="ORF">caldi_00450</name>
</gene>
<dbReference type="Proteomes" id="UP001163687">
    <property type="component" value="Chromosome"/>
</dbReference>
<keyword evidence="3" id="KW-1185">Reference proteome</keyword>
<dbReference type="RefSeq" id="WP_264843079.1">
    <property type="nucleotide sequence ID" value="NZ_AP025628.1"/>
</dbReference>
<feature type="transmembrane region" description="Helical" evidence="1">
    <location>
        <begin position="472"/>
        <end position="494"/>
    </location>
</feature>
<keyword evidence="1" id="KW-1133">Transmembrane helix</keyword>
<feature type="transmembrane region" description="Helical" evidence="1">
    <location>
        <begin position="72"/>
        <end position="88"/>
    </location>
</feature>
<dbReference type="NCBIfam" id="NF037982">
    <property type="entry name" value="Nramp_1"/>
    <property type="match status" value="1"/>
</dbReference>
<feature type="transmembrane region" description="Helical" evidence="1">
    <location>
        <begin position="408"/>
        <end position="427"/>
    </location>
</feature>
<reference evidence="2" key="1">
    <citation type="submission" date="2022-03" db="EMBL/GenBank/DDBJ databases">
        <title>Complete genome sequence of Caldinitratiruptor microaerophilus.</title>
        <authorList>
            <person name="Mukaiyama R."/>
            <person name="Nishiyama T."/>
            <person name="Ueda K."/>
        </authorList>
    </citation>
    <scope>NUCLEOTIDE SEQUENCE</scope>
    <source>
        <strain evidence="2">JCM 16183</strain>
    </source>
</reference>
<feature type="transmembrane region" description="Helical" evidence="1">
    <location>
        <begin position="311"/>
        <end position="333"/>
    </location>
</feature>
<sequence length="495" mass="54567">MARTATQELGNESVRMGLGPPMDLAELPAPPPFNLRNFVKMLGVGAILVSVSIGSGEWLLGPAAVIQYGPQLLWIVTIATILQTVFNLETQRYTLYTGEPVMVGLMRLPPGRWLWGPLWILLTVVSIGPGWALASATALAAMALGRMPEQADKAWVIALGIVAMVLVMAVVSFGQRVERTLARVSTVAIVFIFASLLIFDLWLVPFEWWGKIAAGFFNFGFLPAAKGGQGVDWILLGGFAAYAATGGIFNMATSNWMRDRGWGMGSQVGYIPSLIGGRRIEVSETGKVFRLTEENLRRFWEWMRYARWEQWTLYFIGCMLGMYFSVLLAAGLIAPGTKVGGWAVAARQAEAVAQHLGTFGWYWVLLIGFWVLWGTQLNATDAAVRHLTDLLWNLGPAFRRLARQDIRLIYYVILAVVTLWMAYLFVVGTPLGLVLLVSNAAGLVFVIGGLMVLWLNSTLLPRELRPNWVNQLLLLLLAVFYGFFVYKAIAAALAG</sequence>
<feature type="transmembrane region" description="Helical" evidence="1">
    <location>
        <begin position="180"/>
        <end position="201"/>
    </location>
</feature>
<feature type="transmembrane region" description="Helical" evidence="1">
    <location>
        <begin position="231"/>
        <end position="252"/>
    </location>
</feature>
<evidence type="ECO:0008006" key="4">
    <source>
        <dbReference type="Google" id="ProtNLM"/>
    </source>
</evidence>
<accession>A0AA35G6R2</accession>
<evidence type="ECO:0000313" key="3">
    <source>
        <dbReference type="Proteomes" id="UP001163687"/>
    </source>
</evidence>
<organism evidence="2 3">
    <name type="scientific">Caldinitratiruptor microaerophilus</name>
    <dbReference type="NCBI Taxonomy" id="671077"/>
    <lineage>
        <taxon>Bacteria</taxon>
        <taxon>Bacillati</taxon>
        <taxon>Bacillota</taxon>
        <taxon>Clostridia</taxon>
        <taxon>Eubacteriales</taxon>
        <taxon>Symbiobacteriaceae</taxon>
        <taxon>Caldinitratiruptor</taxon>
    </lineage>
</organism>
<keyword evidence="1" id="KW-0812">Transmembrane</keyword>
<dbReference type="AlphaFoldDB" id="A0AA35G6R2"/>
<feature type="transmembrane region" description="Helical" evidence="1">
    <location>
        <begin position="118"/>
        <end position="142"/>
    </location>
</feature>
<dbReference type="KEGG" id="cmic:caldi_00450"/>
<proteinExistence type="predicted"/>
<feature type="transmembrane region" description="Helical" evidence="1">
    <location>
        <begin position="154"/>
        <end position="174"/>
    </location>
</feature>
<dbReference type="EMBL" id="AP025628">
    <property type="protein sequence ID" value="BDG58955.1"/>
    <property type="molecule type" value="Genomic_DNA"/>
</dbReference>
<keyword evidence="1" id="KW-0472">Membrane</keyword>
<evidence type="ECO:0000313" key="2">
    <source>
        <dbReference type="EMBL" id="BDG58955.1"/>
    </source>
</evidence>
<feature type="transmembrane region" description="Helical" evidence="1">
    <location>
        <begin position="38"/>
        <end position="60"/>
    </location>
</feature>
<name>A0AA35G6R2_9FIRM</name>
<evidence type="ECO:0000256" key="1">
    <source>
        <dbReference type="SAM" id="Phobius"/>
    </source>
</evidence>
<protein>
    <recommendedName>
        <fullName evidence="4">Mn2+/Fe2+ NRAMP family transporter</fullName>
    </recommendedName>
</protein>